<dbReference type="InterPro" id="IPR011701">
    <property type="entry name" value="MFS"/>
</dbReference>
<dbReference type="EMBL" id="CAUJNA010000169">
    <property type="protein sequence ID" value="CAJ1373004.1"/>
    <property type="molecule type" value="Genomic_DNA"/>
</dbReference>
<dbReference type="Proteomes" id="UP001178507">
    <property type="component" value="Unassembled WGS sequence"/>
</dbReference>
<feature type="transmembrane region" description="Helical" evidence="1">
    <location>
        <begin position="381"/>
        <end position="402"/>
    </location>
</feature>
<feature type="transmembrane region" description="Helical" evidence="1">
    <location>
        <begin position="455"/>
        <end position="475"/>
    </location>
</feature>
<sequence>MAHDEEMALVDTDCEASFGEEKFPCISQKVAMKDHWADKDAYGEHGIVTNLEMPPEGLEHGAAATDSEAARTALLLMQFVQGLAFTVVIVDSYQVSQEVGGSMADSGLLVGIFMTGGMVGNALMTAALHLWPDTWQKLRSWLRWCLFCDVCSAVCYVLVLQHVAFLGPWALFCLLLCRFCGGLGMGSTGQLAAVVIAQVTKAEELPNQMQRLQFWQSLGLGMGPPVAACALWAYDALPWQLGTRRAAACGVLVLLQALTALAARCPAHLAPVGSPPPQSGSKISSGGRSHLIGACWLLCALRGYAVAGAEVGTAVLLETGYGWTSRSIGLMIGWAFIASVPLRFAYTRLKDRLSTGLWIRVMSLCAIAGTCFLFSSASAVGLNLVLADLIIFPALYLGEGLTRGLMMQMVQDQAAVSVNTASFVAIAINNLARTLAPWLARFSISAGQPEEGQNLFAWGQLLCCVLFLVVFEVGIQRAS</sequence>
<protein>
    <recommendedName>
        <fullName evidence="4">MFS transporter</fullName>
    </recommendedName>
</protein>
<feature type="transmembrane region" description="Helical" evidence="1">
    <location>
        <begin position="414"/>
        <end position="435"/>
    </location>
</feature>
<gene>
    <name evidence="2" type="ORF">EVOR1521_LOCUS2959</name>
</gene>
<dbReference type="SUPFAM" id="SSF103473">
    <property type="entry name" value="MFS general substrate transporter"/>
    <property type="match status" value="1"/>
</dbReference>
<feature type="transmembrane region" description="Helical" evidence="1">
    <location>
        <begin position="141"/>
        <end position="163"/>
    </location>
</feature>
<organism evidence="2 3">
    <name type="scientific">Effrenium voratum</name>
    <dbReference type="NCBI Taxonomy" id="2562239"/>
    <lineage>
        <taxon>Eukaryota</taxon>
        <taxon>Sar</taxon>
        <taxon>Alveolata</taxon>
        <taxon>Dinophyceae</taxon>
        <taxon>Suessiales</taxon>
        <taxon>Symbiodiniaceae</taxon>
        <taxon>Effrenium</taxon>
    </lineage>
</organism>
<keyword evidence="1" id="KW-1133">Transmembrane helix</keyword>
<dbReference type="InterPro" id="IPR036259">
    <property type="entry name" value="MFS_trans_sf"/>
</dbReference>
<accession>A0AA36MI39</accession>
<feature type="transmembrane region" description="Helical" evidence="1">
    <location>
        <begin position="107"/>
        <end position="129"/>
    </location>
</feature>
<feature type="transmembrane region" description="Helical" evidence="1">
    <location>
        <begin position="245"/>
        <end position="267"/>
    </location>
</feature>
<feature type="transmembrane region" description="Helical" evidence="1">
    <location>
        <begin position="327"/>
        <end position="345"/>
    </location>
</feature>
<keyword evidence="3" id="KW-1185">Reference proteome</keyword>
<feature type="transmembrane region" description="Helical" evidence="1">
    <location>
        <begin position="357"/>
        <end position="375"/>
    </location>
</feature>
<proteinExistence type="predicted"/>
<feature type="transmembrane region" description="Helical" evidence="1">
    <location>
        <begin position="73"/>
        <end position="95"/>
    </location>
</feature>
<keyword evidence="1" id="KW-0812">Transmembrane</keyword>
<evidence type="ECO:0000313" key="2">
    <source>
        <dbReference type="EMBL" id="CAJ1373004.1"/>
    </source>
</evidence>
<name>A0AA36MI39_9DINO</name>
<keyword evidence="1" id="KW-0472">Membrane</keyword>
<dbReference type="CDD" id="cd06174">
    <property type="entry name" value="MFS"/>
    <property type="match status" value="1"/>
</dbReference>
<comment type="caution">
    <text evidence="2">The sequence shown here is derived from an EMBL/GenBank/DDBJ whole genome shotgun (WGS) entry which is preliminary data.</text>
</comment>
<dbReference type="GO" id="GO:0022857">
    <property type="term" value="F:transmembrane transporter activity"/>
    <property type="evidence" value="ECO:0007669"/>
    <property type="project" value="InterPro"/>
</dbReference>
<feature type="transmembrane region" description="Helical" evidence="1">
    <location>
        <begin position="212"/>
        <end position="233"/>
    </location>
</feature>
<reference evidence="2" key="1">
    <citation type="submission" date="2023-08" db="EMBL/GenBank/DDBJ databases">
        <authorList>
            <person name="Chen Y."/>
            <person name="Shah S."/>
            <person name="Dougan E. K."/>
            <person name="Thang M."/>
            <person name="Chan C."/>
        </authorList>
    </citation>
    <scope>NUCLEOTIDE SEQUENCE</scope>
</reference>
<evidence type="ECO:0000256" key="1">
    <source>
        <dbReference type="SAM" id="Phobius"/>
    </source>
</evidence>
<evidence type="ECO:0000313" key="3">
    <source>
        <dbReference type="Proteomes" id="UP001178507"/>
    </source>
</evidence>
<dbReference type="AlphaFoldDB" id="A0AA36MI39"/>
<dbReference type="Gene3D" id="1.20.1250.20">
    <property type="entry name" value="MFS general substrate transporter like domains"/>
    <property type="match status" value="1"/>
</dbReference>
<evidence type="ECO:0008006" key="4">
    <source>
        <dbReference type="Google" id="ProtNLM"/>
    </source>
</evidence>
<dbReference type="Pfam" id="PF07690">
    <property type="entry name" value="MFS_1"/>
    <property type="match status" value="1"/>
</dbReference>